<protein>
    <submittedName>
        <fullName evidence="2">Uncharacterized protein</fullName>
    </submittedName>
</protein>
<dbReference type="AlphaFoldDB" id="A0A133UW24"/>
<name>A0A133UW24_9EURY</name>
<reference evidence="2 3" key="1">
    <citation type="journal article" date="2016" name="Sci. Rep.">
        <title>Metabolic traits of an uncultured archaeal lineage -MSBL1- from brine pools of the Red Sea.</title>
        <authorList>
            <person name="Mwirichia R."/>
            <person name="Alam I."/>
            <person name="Rashid M."/>
            <person name="Vinu M."/>
            <person name="Ba-Alawi W."/>
            <person name="Anthony Kamau A."/>
            <person name="Kamanda Ngugi D."/>
            <person name="Goker M."/>
            <person name="Klenk H.P."/>
            <person name="Bajic V."/>
            <person name="Stingl U."/>
        </authorList>
    </citation>
    <scope>NUCLEOTIDE SEQUENCE [LARGE SCALE GENOMIC DNA]</scope>
    <source>
        <strain evidence="2">SCGC-AAA259I09</strain>
    </source>
</reference>
<feature type="region of interest" description="Disordered" evidence="1">
    <location>
        <begin position="35"/>
        <end position="72"/>
    </location>
</feature>
<evidence type="ECO:0000313" key="3">
    <source>
        <dbReference type="Proteomes" id="UP000070463"/>
    </source>
</evidence>
<evidence type="ECO:0000256" key="1">
    <source>
        <dbReference type="SAM" id="MobiDB-lite"/>
    </source>
</evidence>
<keyword evidence="3" id="KW-1185">Reference proteome</keyword>
<proteinExistence type="predicted"/>
<comment type="caution">
    <text evidence="2">The sequence shown here is derived from an EMBL/GenBank/DDBJ whole genome shotgun (WGS) entry which is preliminary data.</text>
</comment>
<feature type="compositionally biased region" description="Low complexity" evidence="1">
    <location>
        <begin position="47"/>
        <end position="63"/>
    </location>
</feature>
<organism evidence="2 3">
    <name type="scientific">candidate division MSBL1 archaeon SCGC-AAA259I09</name>
    <dbReference type="NCBI Taxonomy" id="1698267"/>
    <lineage>
        <taxon>Archaea</taxon>
        <taxon>Methanobacteriati</taxon>
        <taxon>Methanobacteriota</taxon>
        <taxon>candidate division MSBL1</taxon>
    </lineage>
</organism>
<gene>
    <name evidence="2" type="ORF">AKJ37_00030</name>
</gene>
<sequence>MLGIFIPLLVFLIWLVITLWSLKVSAGDWCEELEEPEYQSDETSSNTKTPPKWSKHSTTSSTKEQPPKKRWKSSSLIFLKNMRGFVFLSSTFFIRIPTVHITPTFSTTEASGFLVRFRKLNSV</sequence>
<dbReference type="Proteomes" id="UP000070463">
    <property type="component" value="Unassembled WGS sequence"/>
</dbReference>
<dbReference type="EMBL" id="LHXR01000001">
    <property type="protein sequence ID" value="KXA98392.1"/>
    <property type="molecule type" value="Genomic_DNA"/>
</dbReference>
<evidence type="ECO:0000313" key="2">
    <source>
        <dbReference type="EMBL" id="KXA98392.1"/>
    </source>
</evidence>
<accession>A0A133UW24</accession>